<accession>A0ABY8I135</accession>
<organism evidence="2 3">
    <name type="scientific">Janthinobacterium rivuli</name>
    <dbReference type="NCBI Taxonomy" id="2751478"/>
    <lineage>
        <taxon>Bacteria</taxon>
        <taxon>Pseudomonadati</taxon>
        <taxon>Pseudomonadota</taxon>
        <taxon>Betaproteobacteria</taxon>
        <taxon>Burkholderiales</taxon>
        <taxon>Oxalobacteraceae</taxon>
        <taxon>Janthinobacterium</taxon>
    </lineage>
</organism>
<evidence type="ECO:0000313" key="3">
    <source>
        <dbReference type="Proteomes" id="UP001219584"/>
    </source>
</evidence>
<keyword evidence="1" id="KW-0812">Transmembrane</keyword>
<feature type="transmembrane region" description="Helical" evidence="1">
    <location>
        <begin position="118"/>
        <end position="136"/>
    </location>
</feature>
<protein>
    <submittedName>
        <fullName evidence="2">DUF2177 family protein</fullName>
    </submittedName>
</protein>
<sequence length="141" mass="14954">MTMPVQRPLQLAIAYGATLCVFLAIDALWLAVLMKPVYAAALGPLLAESPRWAPAVLFYLLYAAGLLVFAILPGLRARRGRTAAALGALLGLLAYGTYDLSNYATLRDWPLALTAIDMVWGSVLSAVSATAGYLAASRLGR</sequence>
<reference evidence="2 3" key="1">
    <citation type="submission" date="2023-04" db="EMBL/GenBank/DDBJ databases">
        <title>Nanopore sequencing of Janthinobacterium from water.</title>
        <authorList>
            <person name="Ciuchcinski K."/>
            <person name="Rokowska A."/>
            <person name="Dziewit L."/>
        </authorList>
    </citation>
    <scope>NUCLEOTIDE SEQUENCE [LARGE SCALE GENOMIC DNA]</scope>
    <source>
        <strain evidence="2 3">DEMB2</strain>
    </source>
</reference>
<feature type="transmembrane region" description="Helical" evidence="1">
    <location>
        <begin position="82"/>
        <end position="98"/>
    </location>
</feature>
<feature type="transmembrane region" description="Helical" evidence="1">
    <location>
        <begin position="12"/>
        <end position="32"/>
    </location>
</feature>
<keyword evidence="1" id="KW-1133">Transmembrane helix</keyword>
<feature type="transmembrane region" description="Helical" evidence="1">
    <location>
        <begin position="52"/>
        <end position="75"/>
    </location>
</feature>
<dbReference type="Pfam" id="PF09945">
    <property type="entry name" value="DUF2177"/>
    <property type="match status" value="1"/>
</dbReference>
<evidence type="ECO:0000313" key="2">
    <source>
        <dbReference type="EMBL" id="WFR77855.1"/>
    </source>
</evidence>
<dbReference type="Proteomes" id="UP001219584">
    <property type="component" value="Chromosome"/>
</dbReference>
<proteinExistence type="predicted"/>
<dbReference type="RefSeq" id="WP_278316318.1">
    <property type="nucleotide sequence ID" value="NZ_CP121464.1"/>
</dbReference>
<keyword evidence="1" id="KW-0472">Membrane</keyword>
<evidence type="ECO:0000256" key="1">
    <source>
        <dbReference type="SAM" id="Phobius"/>
    </source>
</evidence>
<keyword evidence="3" id="KW-1185">Reference proteome</keyword>
<dbReference type="InterPro" id="IPR018687">
    <property type="entry name" value="DUF2177_membr"/>
</dbReference>
<gene>
    <name evidence="2" type="ORF">P9875_19250</name>
</gene>
<dbReference type="EMBL" id="CP121464">
    <property type="protein sequence ID" value="WFR77855.1"/>
    <property type="molecule type" value="Genomic_DNA"/>
</dbReference>
<name>A0ABY8I135_9BURK</name>